<dbReference type="EMBL" id="MU393545">
    <property type="protein sequence ID" value="KAI4861667.1"/>
    <property type="molecule type" value="Genomic_DNA"/>
</dbReference>
<sequence length="280" mass="31686">MASRNEMALVKSSTGPTLLNIPVELRLEIYDYLLHNDRGTNYITADVPCKAQWTGEWDGQCTGDEHNILSLLLVCRQFHREIAPLVYRAVAIGQNGFEPTMWQEFFHTIGPTNISYIKDLAITYHCSMDLGYFQYGYGHPHLSTSADLWWALFETMHELGVQPKRVFVNVEKCDYLCAPSSGRCKTWVTMDFLKSLSWLLDGVDRVVLSGEFNPLWAYGLKARFGLQTICQSGQDCEEVCENGCVVRALRGKHASWKGAFGSGDHYLDHFLLESPVEDGN</sequence>
<organism evidence="1 2">
    <name type="scientific">Hypoxylon rubiginosum</name>
    <dbReference type="NCBI Taxonomy" id="110542"/>
    <lineage>
        <taxon>Eukaryota</taxon>
        <taxon>Fungi</taxon>
        <taxon>Dikarya</taxon>
        <taxon>Ascomycota</taxon>
        <taxon>Pezizomycotina</taxon>
        <taxon>Sordariomycetes</taxon>
        <taxon>Xylariomycetidae</taxon>
        <taxon>Xylariales</taxon>
        <taxon>Hypoxylaceae</taxon>
        <taxon>Hypoxylon</taxon>
    </lineage>
</organism>
<proteinExistence type="predicted"/>
<evidence type="ECO:0000313" key="2">
    <source>
        <dbReference type="Proteomes" id="UP001497700"/>
    </source>
</evidence>
<reference evidence="1 2" key="1">
    <citation type="journal article" date="2022" name="New Phytol.">
        <title>Ecological generalism drives hyperdiversity of secondary metabolite gene clusters in xylarialean endophytes.</title>
        <authorList>
            <person name="Franco M.E.E."/>
            <person name="Wisecaver J.H."/>
            <person name="Arnold A.E."/>
            <person name="Ju Y.M."/>
            <person name="Slot J.C."/>
            <person name="Ahrendt S."/>
            <person name="Moore L.P."/>
            <person name="Eastman K.E."/>
            <person name="Scott K."/>
            <person name="Konkel Z."/>
            <person name="Mondo S.J."/>
            <person name="Kuo A."/>
            <person name="Hayes R.D."/>
            <person name="Haridas S."/>
            <person name="Andreopoulos B."/>
            <person name="Riley R."/>
            <person name="LaButti K."/>
            <person name="Pangilinan J."/>
            <person name="Lipzen A."/>
            <person name="Amirebrahimi M."/>
            <person name="Yan J."/>
            <person name="Adam C."/>
            <person name="Keymanesh K."/>
            <person name="Ng V."/>
            <person name="Louie K."/>
            <person name="Northen T."/>
            <person name="Drula E."/>
            <person name="Henrissat B."/>
            <person name="Hsieh H.M."/>
            <person name="Youens-Clark K."/>
            <person name="Lutzoni F."/>
            <person name="Miadlikowska J."/>
            <person name="Eastwood D.C."/>
            <person name="Hamelin R.C."/>
            <person name="Grigoriev I.V."/>
            <person name="U'Ren J.M."/>
        </authorList>
    </citation>
    <scope>NUCLEOTIDE SEQUENCE [LARGE SCALE GENOMIC DNA]</scope>
    <source>
        <strain evidence="1 2">CBS 119005</strain>
    </source>
</reference>
<dbReference type="Proteomes" id="UP001497700">
    <property type="component" value="Unassembled WGS sequence"/>
</dbReference>
<keyword evidence="2" id="KW-1185">Reference proteome</keyword>
<accession>A0ACB9YQK6</accession>
<evidence type="ECO:0000313" key="1">
    <source>
        <dbReference type="EMBL" id="KAI4861667.1"/>
    </source>
</evidence>
<name>A0ACB9YQK6_9PEZI</name>
<gene>
    <name evidence="1" type="ORF">F4820DRAFT_464489</name>
</gene>
<comment type="caution">
    <text evidence="1">The sequence shown here is derived from an EMBL/GenBank/DDBJ whole genome shotgun (WGS) entry which is preliminary data.</text>
</comment>
<protein>
    <submittedName>
        <fullName evidence="1">Uncharacterized protein</fullName>
    </submittedName>
</protein>